<sequence>MTGTNATTPRPPVPTRGARVHGAGPSADRWAQARGEDPSVGIRQLDIDGADTTEGLTKIQKVRS</sequence>
<organism evidence="2 3">
    <name type="scientific">Streptomyces gobitricini</name>
    <dbReference type="NCBI Taxonomy" id="68211"/>
    <lineage>
        <taxon>Bacteria</taxon>
        <taxon>Bacillati</taxon>
        <taxon>Actinomycetota</taxon>
        <taxon>Actinomycetes</taxon>
        <taxon>Kitasatosporales</taxon>
        <taxon>Streptomycetaceae</taxon>
        <taxon>Streptomyces</taxon>
    </lineage>
</organism>
<accession>A0ABN3MD99</accession>
<proteinExistence type="predicted"/>
<dbReference type="Proteomes" id="UP001499942">
    <property type="component" value="Unassembled WGS sequence"/>
</dbReference>
<evidence type="ECO:0008006" key="4">
    <source>
        <dbReference type="Google" id="ProtNLM"/>
    </source>
</evidence>
<evidence type="ECO:0000313" key="2">
    <source>
        <dbReference type="EMBL" id="GAA2499759.1"/>
    </source>
</evidence>
<dbReference type="EMBL" id="BAAASR010000018">
    <property type="protein sequence ID" value="GAA2499759.1"/>
    <property type="molecule type" value="Genomic_DNA"/>
</dbReference>
<name>A0ABN3MD99_9ACTN</name>
<keyword evidence="3" id="KW-1185">Reference proteome</keyword>
<reference evidence="2 3" key="1">
    <citation type="journal article" date="2019" name="Int. J. Syst. Evol. Microbiol.">
        <title>The Global Catalogue of Microorganisms (GCM) 10K type strain sequencing project: providing services to taxonomists for standard genome sequencing and annotation.</title>
        <authorList>
            <consortium name="The Broad Institute Genomics Platform"/>
            <consortium name="The Broad Institute Genome Sequencing Center for Infectious Disease"/>
            <person name="Wu L."/>
            <person name="Ma J."/>
        </authorList>
    </citation>
    <scope>NUCLEOTIDE SEQUENCE [LARGE SCALE GENOMIC DNA]</scope>
    <source>
        <strain evidence="2 3">JCM 5062</strain>
    </source>
</reference>
<protein>
    <recommendedName>
        <fullName evidence="4">FXSXX-COOH protein</fullName>
    </recommendedName>
</protein>
<comment type="caution">
    <text evidence="2">The sequence shown here is derived from an EMBL/GenBank/DDBJ whole genome shotgun (WGS) entry which is preliminary data.</text>
</comment>
<evidence type="ECO:0000256" key="1">
    <source>
        <dbReference type="SAM" id="MobiDB-lite"/>
    </source>
</evidence>
<gene>
    <name evidence="2" type="ORF">GCM10010393_35170</name>
</gene>
<evidence type="ECO:0000313" key="3">
    <source>
        <dbReference type="Proteomes" id="UP001499942"/>
    </source>
</evidence>
<feature type="region of interest" description="Disordered" evidence="1">
    <location>
        <begin position="1"/>
        <end position="48"/>
    </location>
</feature>